<proteinExistence type="predicted"/>
<feature type="transmembrane region" description="Helical" evidence="1">
    <location>
        <begin position="240"/>
        <end position="256"/>
    </location>
</feature>
<feature type="transmembrane region" description="Helical" evidence="1">
    <location>
        <begin position="414"/>
        <end position="431"/>
    </location>
</feature>
<feature type="transmembrane region" description="Helical" evidence="1">
    <location>
        <begin position="127"/>
        <end position="148"/>
    </location>
</feature>
<evidence type="ECO:0000313" key="2">
    <source>
        <dbReference type="EMBL" id="CUO72227.1"/>
    </source>
</evidence>
<dbReference type="RefSeq" id="WP_055268951.1">
    <property type="nucleotide sequence ID" value="NZ_CAXKYA010000024.1"/>
</dbReference>
<evidence type="ECO:0000313" key="3">
    <source>
        <dbReference type="Proteomes" id="UP000095606"/>
    </source>
</evidence>
<name>A0A174HFR1_9BACE</name>
<feature type="transmembrane region" description="Helical" evidence="1">
    <location>
        <begin position="154"/>
        <end position="174"/>
    </location>
</feature>
<dbReference type="AlphaFoldDB" id="A0A174HFR1"/>
<accession>A0A174HFR1</accession>
<feature type="transmembrane region" description="Helical" evidence="1">
    <location>
        <begin position="59"/>
        <end position="78"/>
    </location>
</feature>
<reference evidence="2 3" key="1">
    <citation type="submission" date="2015-09" db="EMBL/GenBank/DDBJ databases">
        <authorList>
            <consortium name="Pathogen Informatics"/>
        </authorList>
    </citation>
    <scope>NUCLEOTIDE SEQUENCE [LARGE SCALE GENOMIC DNA]</scope>
    <source>
        <strain evidence="2 3">2789STDY5834846</strain>
    </source>
</reference>
<feature type="transmembrane region" description="Helical" evidence="1">
    <location>
        <begin position="35"/>
        <end position="52"/>
    </location>
</feature>
<keyword evidence="1 2" id="KW-0812">Transmembrane</keyword>
<dbReference type="EMBL" id="CZAE01000003">
    <property type="protein sequence ID" value="CUO72227.1"/>
    <property type="molecule type" value="Genomic_DNA"/>
</dbReference>
<feature type="transmembrane region" description="Helical" evidence="1">
    <location>
        <begin position="451"/>
        <end position="474"/>
    </location>
</feature>
<dbReference type="GeneID" id="69591062"/>
<evidence type="ECO:0000256" key="1">
    <source>
        <dbReference type="SAM" id="Phobius"/>
    </source>
</evidence>
<feature type="transmembrane region" description="Helical" evidence="1">
    <location>
        <begin position="90"/>
        <end position="107"/>
    </location>
</feature>
<keyword evidence="1" id="KW-1133">Transmembrane helix</keyword>
<gene>
    <name evidence="2" type="ORF">ERS852461_00934</name>
</gene>
<feature type="transmembrane region" description="Helical" evidence="1">
    <location>
        <begin position="12"/>
        <end position="29"/>
    </location>
</feature>
<feature type="transmembrane region" description="Helical" evidence="1">
    <location>
        <begin position="186"/>
        <end position="204"/>
    </location>
</feature>
<keyword evidence="1" id="KW-0472">Membrane</keyword>
<feature type="transmembrane region" description="Helical" evidence="1">
    <location>
        <begin position="210"/>
        <end position="233"/>
    </location>
</feature>
<protein>
    <submittedName>
        <fullName evidence="2">Putative transmembrane protein</fullName>
    </submittedName>
</protein>
<accession>A0A3E5GB60</accession>
<sequence length="487" mass="54868">MSSLIHIFDDNKFYTRLILLILIELGNFYLLESPLNIMITAIEVVVVMSLMIRKDYPSALIFHVIFCLTGCDATSASSDAQLFSYPEIKLIGPLTLSYILLGMLWLANRKKTIQAPKDSLLWGVRKLMSFFLIYGTGIGVLGLLIFNYRLNDFITAFIYIFVGYLYVDIFSRNYDDNYLHKCKNAAMSLLLTAPIVSFISYFLLNIRVSYSVFDALVFNEEFIMGAILILILFTDVKYKVAYMVSLTLYIVCLVIAGRGGFFLSLLICFLVLIYFTYFVPNSILKYTKYLRIIFPIFIIVGGSAIVSFFLSIEGGQSLAGNKVMELISLLEALFTIGSTGFTLTDISDSPYIRVAEVLNILDNGIRDPLGLIFGHGFGGVYTDSTGLFRNVDVSIGGFPLEIINSGRYGTAHSFLPNTLLFNGLIGTYMLLKKGFMYLKNIKYSPLCFAGYFLFLYSFYFNTSLFLAATFALYAAEYDIKKYSNVNN</sequence>
<feature type="transmembrane region" description="Helical" evidence="1">
    <location>
        <begin position="292"/>
        <end position="312"/>
    </location>
</feature>
<dbReference type="Proteomes" id="UP000095606">
    <property type="component" value="Unassembled WGS sequence"/>
</dbReference>
<organism evidence="2 3">
    <name type="scientific">Bacteroides faecis</name>
    <dbReference type="NCBI Taxonomy" id="674529"/>
    <lineage>
        <taxon>Bacteria</taxon>
        <taxon>Pseudomonadati</taxon>
        <taxon>Bacteroidota</taxon>
        <taxon>Bacteroidia</taxon>
        <taxon>Bacteroidales</taxon>
        <taxon>Bacteroidaceae</taxon>
        <taxon>Bacteroides</taxon>
    </lineage>
</organism>
<feature type="transmembrane region" description="Helical" evidence="1">
    <location>
        <begin position="262"/>
        <end position="280"/>
    </location>
</feature>